<reference evidence="2" key="1">
    <citation type="journal article" date="2017" name="Nat. Commun.">
        <title>The North American bullfrog draft genome provides insight into hormonal regulation of long noncoding RNA.</title>
        <authorList>
            <person name="Hammond S.A."/>
            <person name="Warren R.L."/>
            <person name="Vandervalk B.P."/>
            <person name="Kucuk E."/>
            <person name="Khan H."/>
            <person name="Gibb E.A."/>
            <person name="Pandoh P."/>
            <person name="Kirk H."/>
            <person name="Zhao Y."/>
            <person name="Jones M."/>
            <person name="Mungall A.J."/>
            <person name="Coope R."/>
            <person name="Pleasance S."/>
            <person name="Moore R.A."/>
            <person name="Holt R.A."/>
            <person name="Round J.M."/>
            <person name="Ohora S."/>
            <person name="Walle B.V."/>
            <person name="Veldhoen N."/>
            <person name="Helbing C.C."/>
            <person name="Birol I."/>
        </authorList>
    </citation>
    <scope>NUCLEOTIDE SEQUENCE [LARGE SCALE GENOMIC DNA]</scope>
</reference>
<dbReference type="OrthoDB" id="439808at2759"/>
<sequence length="106" mass="11403">MYLFAFRSPDLLQGAAVLVDQANLQAIPRIVLLHDQGLKKGPDIQDQSHALGLNQDLGQEEVLDVITQDLVLVQGLTEGLEAARIVETTEDVTATVVLPCQTEGGI</sequence>
<keyword evidence="2" id="KW-1185">Reference proteome</keyword>
<evidence type="ECO:0000313" key="1">
    <source>
        <dbReference type="EMBL" id="PIO32848.1"/>
    </source>
</evidence>
<proteinExistence type="predicted"/>
<evidence type="ECO:0000313" key="2">
    <source>
        <dbReference type="Proteomes" id="UP000228934"/>
    </source>
</evidence>
<name>A0A2G9RY61_AQUCT</name>
<gene>
    <name evidence="1" type="ORF">AB205_0156680</name>
</gene>
<dbReference type="EMBL" id="KV927200">
    <property type="protein sequence ID" value="PIO32848.1"/>
    <property type="molecule type" value="Genomic_DNA"/>
</dbReference>
<dbReference type="Proteomes" id="UP000228934">
    <property type="component" value="Unassembled WGS sequence"/>
</dbReference>
<protein>
    <submittedName>
        <fullName evidence="1">Uncharacterized protein</fullName>
    </submittedName>
</protein>
<accession>A0A2G9RY61</accession>
<organism evidence="1 2">
    <name type="scientific">Aquarana catesbeiana</name>
    <name type="common">American bullfrog</name>
    <name type="synonym">Rana catesbeiana</name>
    <dbReference type="NCBI Taxonomy" id="8400"/>
    <lineage>
        <taxon>Eukaryota</taxon>
        <taxon>Metazoa</taxon>
        <taxon>Chordata</taxon>
        <taxon>Craniata</taxon>
        <taxon>Vertebrata</taxon>
        <taxon>Euteleostomi</taxon>
        <taxon>Amphibia</taxon>
        <taxon>Batrachia</taxon>
        <taxon>Anura</taxon>
        <taxon>Neobatrachia</taxon>
        <taxon>Ranoidea</taxon>
        <taxon>Ranidae</taxon>
        <taxon>Aquarana</taxon>
    </lineage>
</organism>
<dbReference type="AlphaFoldDB" id="A0A2G9RY61"/>